<evidence type="ECO:0000313" key="5">
    <source>
        <dbReference type="Proteomes" id="UP001156882"/>
    </source>
</evidence>
<feature type="domain" description="Acylphosphatase-like" evidence="3">
    <location>
        <begin position="6"/>
        <end position="93"/>
    </location>
</feature>
<accession>A0ABQ6CPW9</accession>
<dbReference type="RefSeq" id="WP_284313366.1">
    <property type="nucleotide sequence ID" value="NZ_BSPC01000028.1"/>
</dbReference>
<dbReference type="Proteomes" id="UP001156882">
    <property type="component" value="Unassembled WGS sequence"/>
</dbReference>
<name>A0ABQ6CPW9_9HYPH</name>
<comment type="catalytic activity">
    <reaction evidence="1">
        <text>an acyl phosphate + H2O = a carboxylate + phosphate + H(+)</text>
        <dbReference type="Rhea" id="RHEA:14965"/>
        <dbReference type="ChEBI" id="CHEBI:15377"/>
        <dbReference type="ChEBI" id="CHEBI:15378"/>
        <dbReference type="ChEBI" id="CHEBI:29067"/>
        <dbReference type="ChEBI" id="CHEBI:43474"/>
        <dbReference type="ChEBI" id="CHEBI:59918"/>
        <dbReference type="EC" id="3.6.1.7"/>
    </reaction>
</comment>
<keyword evidence="1" id="KW-0378">Hydrolase</keyword>
<dbReference type="Gene3D" id="3.30.70.100">
    <property type="match status" value="1"/>
</dbReference>
<evidence type="ECO:0000259" key="3">
    <source>
        <dbReference type="PROSITE" id="PS51160"/>
    </source>
</evidence>
<evidence type="ECO:0000313" key="4">
    <source>
        <dbReference type="EMBL" id="GLS20271.1"/>
    </source>
</evidence>
<evidence type="ECO:0000256" key="1">
    <source>
        <dbReference type="PROSITE-ProRule" id="PRU00520"/>
    </source>
</evidence>
<comment type="caution">
    <text evidence="4">The sequence shown here is derived from an EMBL/GenBank/DDBJ whole genome shotgun (WGS) entry which is preliminary data.</text>
</comment>
<feature type="active site" evidence="1">
    <location>
        <position position="39"/>
    </location>
</feature>
<proteinExistence type="inferred from homology"/>
<sequence length="147" mass="16422">MAKKEAIEATVTGNDQQVGFRAAVMKQAIEYNLAGSARNDANEIVHFTLQGDKKRIDSALATIREGTKRSSDINITTETATIDPALNAFTIVDWTSSSRNITNKYTLVFELRADDTPISPKDAKVEWHRILEETLDADDRKKLRPDD</sequence>
<dbReference type="SUPFAM" id="SSF54975">
    <property type="entry name" value="Acylphosphatase/BLUF domain-like"/>
    <property type="match status" value="1"/>
</dbReference>
<dbReference type="EMBL" id="BSPC01000028">
    <property type="protein sequence ID" value="GLS20271.1"/>
    <property type="molecule type" value="Genomic_DNA"/>
</dbReference>
<reference evidence="5" key="1">
    <citation type="journal article" date="2019" name="Int. J. Syst. Evol. Microbiol.">
        <title>The Global Catalogue of Microorganisms (GCM) 10K type strain sequencing project: providing services to taxonomists for standard genome sequencing and annotation.</title>
        <authorList>
            <consortium name="The Broad Institute Genomics Platform"/>
            <consortium name="The Broad Institute Genome Sequencing Center for Infectious Disease"/>
            <person name="Wu L."/>
            <person name="Ma J."/>
        </authorList>
    </citation>
    <scope>NUCLEOTIDE SEQUENCE [LARGE SCALE GENOMIC DNA]</scope>
    <source>
        <strain evidence="5">NBRC 101365</strain>
    </source>
</reference>
<organism evidence="4 5">
    <name type="scientific">Labrys miyagiensis</name>
    <dbReference type="NCBI Taxonomy" id="346912"/>
    <lineage>
        <taxon>Bacteria</taxon>
        <taxon>Pseudomonadati</taxon>
        <taxon>Pseudomonadota</taxon>
        <taxon>Alphaproteobacteria</taxon>
        <taxon>Hyphomicrobiales</taxon>
        <taxon>Xanthobacteraceae</taxon>
        <taxon>Labrys</taxon>
    </lineage>
</organism>
<protein>
    <recommendedName>
        <fullName evidence="1">acylphosphatase</fullName>
        <ecNumber evidence="1">3.6.1.7</ecNumber>
    </recommendedName>
</protein>
<dbReference type="EC" id="3.6.1.7" evidence="1"/>
<dbReference type="InterPro" id="IPR036046">
    <property type="entry name" value="Acylphosphatase-like_dom_sf"/>
</dbReference>
<gene>
    <name evidence="4" type="ORF">GCM10007874_32880</name>
</gene>
<dbReference type="Pfam" id="PF00708">
    <property type="entry name" value="Acylphosphatase"/>
    <property type="match status" value="1"/>
</dbReference>
<evidence type="ECO:0000256" key="2">
    <source>
        <dbReference type="RuleBase" id="RU004168"/>
    </source>
</evidence>
<feature type="active site" evidence="1">
    <location>
        <position position="21"/>
    </location>
</feature>
<comment type="similarity">
    <text evidence="2">Belongs to the acylphosphatase family.</text>
</comment>
<dbReference type="PROSITE" id="PS51160">
    <property type="entry name" value="ACYLPHOSPHATASE_3"/>
    <property type="match status" value="1"/>
</dbReference>
<keyword evidence="5" id="KW-1185">Reference proteome</keyword>
<dbReference type="InterPro" id="IPR001792">
    <property type="entry name" value="Acylphosphatase-like_dom"/>
</dbReference>